<sequence>MGCICVCGLAVRGEGVSPAAPPFCELLLLNVVYPALCHYVKEGGIPPTVLPANKTVYCWKVEYISVLLLEEVKFTPPYVIMQRGGCPLRVYLSVPVFE</sequence>
<evidence type="ECO:0000313" key="1">
    <source>
        <dbReference type="EMBL" id="PIO30795.1"/>
    </source>
</evidence>
<organism evidence="1 2">
    <name type="scientific">Aquarana catesbeiana</name>
    <name type="common">American bullfrog</name>
    <name type="synonym">Rana catesbeiana</name>
    <dbReference type="NCBI Taxonomy" id="8400"/>
    <lineage>
        <taxon>Eukaryota</taxon>
        <taxon>Metazoa</taxon>
        <taxon>Chordata</taxon>
        <taxon>Craniata</taxon>
        <taxon>Vertebrata</taxon>
        <taxon>Euteleostomi</taxon>
        <taxon>Amphibia</taxon>
        <taxon>Batrachia</taxon>
        <taxon>Anura</taxon>
        <taxon>Neobatrachia</taxon>
        <taxon>Ranoidea</taxon>
        <taxon>Ranidae</taxon>
        <taxon>Aquarana</taxon>
    </lineage>
</organism>
<evidence type="ECO:0000313" key="2">
    <source>
        <dbReference type="Proteomes" id="UP000228934"/>
    </source>
</evidence>
<reference evidence="2" key="1">
    <citation type="journal article" date="2017" name="Nat. Commun.">
        <title>The North American bullfrog draft genome provides insight into hormonal regulation of long noncoding RNA.</title>
        <authorList>
            <person name="Hammond S.A."/>
            <person name="Warren R.L."/>
            <person name="Vandervalk B.P."/>
            <person name="Kucuk E."/>
            <person name="Khan H."/>
            <person name="Gibb E.A."/>
            <person name="Pandoh P."/>
            <person name="Kirk H."/>
            <person name="Zhao Y."/>
            <person name="Jones M."/>
            <person name="Mungall A.J."/>
            <person name="Coope R."/>
            <person name="Pleasance S."/>
            <person name="Moore R.A."/>
            <person name="Holt R.A."/>
            <person name="Round J.M."/>
            <person name="Ohora S."/>
            <person name="Walle B.V."/>
            <person name="Veldhoen N."/>
            <person name="Helbing C.C."/>
            <person name="Birol I."/>
        </authorList>
    </citation>
    <scope>NUCLEOTIDE SEQUENCE [LARGE SCALE GENOMIC DNA]</scope>
</reference>
<accession>A0A2G9RSN6</accession>
<gene>
    <name evidence="1" type="ORF">AB205_0059060</name>
</gene>
<protein>
    <submittedName>
        <fullName evidence="1">Uncharacterized protein</fullName>
    </submittedName>
</protein>
<name>A0A2G9RSN6_AQUCT</name>
<keyword evidence="2" id="KW-1185">Reference proteome</keyword>
<dbReference type="Proteomes" id="UP000228934">
    <property type="component" value="Unassembled WGS sequence"/>
</dbReference>
<dbReference type="EMBL" id="KV931996">
    <property type="protein sequence ID" value="PIO30795.1"/>
    <property type="molecule type" value="Genomic_DNA"/>
</dbReference>
<proteinExistence type="predicted"/>
<dbReference type="AlphaFoldDB" id="A0A2G9RSN6"/>